<dbReference type="SMART" id="SM00595">
    <property type="entry name" value="MADF"/>
    <property type="match status" value="1"/>
</dbReference>
<dbReference type="GO" id="GO:0005634">
    <property type="term" value="C:nucleus"/>
    <property type="evidence" value="ECO:0007669"/>
    <property type="project" value="TreeGrafter"/>
</dbReference>
<organism evidence="3 4">
    <name type="scientific">Xenopus laevis</name>
    <name type="common">African clawed frog</name>
    <dbReference type="NCBI Taxonomy" id="8355"/>
    <lineage>
        <taxon>Eukaryota</taxon>
        <taxon>Metazoa</taxon>
        <taxon>Chordata</taxon>
        <taxon>Craniata</taxon>
        <taxon>Vertebrata</taxon>
        <taxon>Euteleostomi</taxon>
        <taxon>Amphibia</taxon>
        <taxon>Batrachia</taxon>
        <taxon>Anura</taxon>
        <taxon>Pipoidea</taxon>
        <taxon>Pipidae</taxon>
        <taxon>Xenopodinae</taxon>
        <taxon>Xenopus</taxon>
        <taxon>Xenopus</taxon>
    </lineage>
</organism>
<protein>
    <submittedName>
        <fullName evidence="4">Uncharacterized protein LOC121400526</fullName>
    </submittedName>
</protein>
<evidence type="ECO:0000259" key="2">
    <source>
        <dbReference type="PROSITE" id="PS51029"/>
    </source>
</evidence>
<keyword evidence="3" id="KW-1185">Reference proteome</keyword>
<sequence>MSLTKLYVDTDKLIQLVENRPALYMTEQPLYHNKIARRQLWDEVAVELFEGWEALSDVEKNLRVKEMQMRWKHVRDCFRREVAAQKTDTRSGASPSKRKKYIYAEHLTFLLPAFAKRQTSSNLDDEVQETVDPANNNRTVTPTGTPTRPSTSSTTVTSPGTSSSTRTPPGTLSSTITPPSQSSQSDITRAAKRKKSNISYGDVQNMLSKLCDSVSSSREASQESSAKRAYAFEDSQEFAFYTGLIPTIMMVPEGHMQMLRMDFLQLLYKYLPQGNNVPNRPLMHPPQPFHQPPQSFSMPQSSTPNPYPYPFPYPSTSQAWDPSQNSFTDL</sequence>
<dbReference type="GeneID" id="121400526"/>
<name>A0A8J1MDC5_XENLA</name>
<evidence type="ECO:0000313" key="4">
    <source>
        <dbReference type="RefSeq" id="XP_041439712.1"/>
    </source>
</evidence>
<evidence type="ECO:0000256" key="1">
    <source>
        <dbReference type="SAM" id="MobiDB-lite"/>
    </source>
</evidence>
<feature type="compositionally biased region" description="Polar residues" evidence="1">
    <location>
        <begin position="318"/>
        <end position="330"/>
    </location>
</feature>
<reference evidence="3" key="1">
    <citation type="submission" date="2024-06" db="UniProtKB">
        <authorList>
            <consortium name="RefSeq"/>
        </authorList>
    </citation>
    <scope>NUCLEOTIDE SEQUENCE [LARGE SCALE GENOMIC DNA]</scope>
    <source>
        <strain evidence="3">J_2021</strain>
    </source>
</reference>
<dbReference type="InterPro" id="IPR039353">
    <property type="entry name" value="TF_Adf1"/>
</dbReference>
<gene>
    <name evidence="4" type="primary">LOC121400526</name>
</gene>
<evidence type="ECO:0000313" key="3">
    <source>
        <dbReference type="Proteomes" id="UP000186698"/>
    </source>
</evidence>
<dbReference type="KEGG" id="xla:121400526"/>
<dbReference type="InterPro" id="IPR006578">
    <property type="entry name" value="MADF-dom"/>
</dbReference>
<dbReference type="RefSeq" id="XP_041439712.1">
    <property type="nucleotide sequence ID" value="XM_041583778.1"/>
</dbReference>
<dbReference type="PANTHER" id="PTHR12243:SF69">
    <property type="entry name" value="SI:CH73-59F11.3"/>
    <property type="match status" value="1"/>
</dbReference>
<dbReference type="GO" id="GO:0006357">
    <property type="term" value="P:regulation of transcription by RNA polymerase II"/>
    <property type="evidence" value="ECO:0007669"/>
    <property type="project" value="TreeGrafter"/>
</dbReference>
<dbReference type="PANTHER" id="PTHR12243">
    <property type="entry name" value="MADF DOMAIN TRANSCRIPTION FACTOR"/>
    <property type="match status" value="1"/>
</dbReference>
<feature type="region of interest" description="Disordered" evidence="1">
    <location>
        <begin position="278"/>
        <end position="330"/>
    </location>
</feature>
<proteinExistence type="predicted"/>
<dbReference type="Proteomes" id="UP000186698">
    <property type="component" value="Chromosome 2S"/>
</dbReference>
<dbReference type="AlphaFoldDB" id="A0A8J1MDC5"/>
<dbReference type="PROSITE" id="PS51029">
    <property type="entry name" value="MADF"/>
    <property type="match status" value="1"/>
</dbReference>
<feature type="compositionally biased region" description="Low complexity" evidence="1">
    <location>
        <begin position="292"/>
        <end position="304"/>
    </location>
</feature>
<dbReference type="OrthoDB" id="8118596at2759"/>
<dbReference type="GO" id="GO:0005667">
    <property type="term" value="C:transcription regulator complex"/>
    <property type="evidence" value="ECO:0007669"/>
    <property type="project" value="TreeGrafter"/>
</dbReference>
<reference evidence="4" key="2">
    <citation type="submission" date="2025-08" db="UniProtKB">
        <authorList>
            <consortium name="RefSeq"/>
        </authorList>
    </citation>
    <scope>IDENTIFICATION</scope>
    <source>
        <strain evidence="4">J_2021</strain>
        <tissue evidence="4">Erythrocytes</tissue>
    </source>
</reference>
<feature type="compositionally biased region" description="Low complexity" evidence="1">
    <location>
        <begin position="138"/>
        <end position="187"/>
    </location>
</feature>
<accession>A0A8J1MDC5</accession>
<dbReference type="Pfam" id="PF10545">
    <property type="entry name" value="MADF_DNA_bdg"/>
    <property type="match status" value="1"/>
</dbReference>
<feature type="region of interest" description="Disordered" evidence="1">
    <location>
        <begin position="120"/>
        <end position="199"/>
    </location>
</feature>
<feature type="domain" description="MADF" evidence="2">
    <location>
        <begin position="12"/>
        <end position="115"/>
    </location>
</feature>